<keyword evidence="1" id="KW-1133">Transmembrane helix</keyword>
<evidence type="ECO:0000313" key="2">
    <source>
        <dbReference type="EMBL" id="KOF87724.1"/>
    </source>
</evidence>
<keyword evidence="1" id="KW-0812">Transmembrane</keyword>
<organism evidence="2">
    <name type="scientific">Octopus bimaculoides</name>
    <name type="common">California two-spotted octopus</name>
    <dbReference type="NCBI Taxonomy" id="37653"/>
    <lineage>
        <taxon>Eukaryota</taxon>
        <taxon>Metazoa</taxon>
        <taxon>Spiralia</taxon>
        <taxon>Lophotrochozoa</taxon>
        <taxon>Mollusca</taxon>
        <taxon>Cephalopoda</taxon>
        <taxon>Coleoidea</taxon>
        <taxon>Octopodiformes</taxon>
        <taxon>Octopoda</taxon>
        <taxon>Incirrata</taxon>
        <taxon>Octopodidae</taxon>
        <taxon>Octopus</taxon>
    </lineage>
</organism>
<accession>A0A0L8HF53</accession>
<protein>
    <submittedName>
        <fullName evidence="2">Uncharacterized protein</fullName>
    </submittedName>
</protein>
<keyword evidence="1" id="KW-0472">Membrane</keyword>
<evidence type="ECO:0000256" key="1">
    <source>
        <dbReference type="SAM" id="Phobius"/>
    </source>
</evidence>
<gene>
    <name evidence="2" type="ORF">OCBIM_22016279mg</name>
</gene>
<dbReference type="AlphaFoldDB" id="A0A0L8HF53"/>
<dbReference type="EMBL" id="KQ418336">
    <property type="protein sequence ID" value="KOF87724.1"/>
    <property type="molecule type" value="Genomic_DNA"/>
</dbReference>
<sequence>MFEREHSDESSSAETSSYEPHLAILPFTGTRFSDAEEIPRGPYYEPLVLTDIFFENHSVYVHLAEFFVFALNGNIILNVAMYINIDE</sequence>
<reference evidence="2" key="1">
    <citation type="submission" date="2015-07" db="EMBL/GenBank/DDBJ databases">
        <title>MeaNS - Measles Nucleotide Surveillance Program.</title>
        <authorList>
            <person name="Tran T."/>
            <person name="Druce J."/>
        </authorList>
    </citation>
    <scope>NUCLEOTIDE SEQUENCE</scope>
    <source>
        <strain evidence="2">UCB-OBI-ISO-001</strain>
        <tissue evidence="2">Gonad</tissue>
    </source>
</reference>
<dbReference type="OrthoDB" id="10324305at2759"/>
<name>A0A0L8HF53_OCTBM</name>
<feature type="transmembrane region" description="Helical" evidence="1">
    <location>
        <begin position="59"/>
        <end position="83"/>
    </location>
</feature>
<proteinExistence type="predicted"/>